<feature type="region of interest" description="Disordered" evidence="2">
    <location>
        <begin position="525"/>
        <end position="548"/>
    </location>
</feature>
<keyword evidence="5" id="KW-1185">Reference proteome</keyword>
<evidence type="ECO:0000256" key="1">
    <source>
        <dbReference type="PROSITE-ProRule" id="PRU00497"/>
    </source>
</evidence>
<dbReference type="PROSITE" id="PS51155">
    <property type="entry name" value="CHIT_BIND_RR_2"/>
    <property type="match status" value="1"/>
</dbReference>
<feature type="region of interest" description="Disordered" evidence="2">
    <location>
        <begin position="569"/>
        <end position="621"/>
    </location>
</feature>
<name>A0AAW0XEN5_CHEQU</name>
<dbReference type="EMBL" id="JARKIK010000041">
    <property type="protein sequence ID" value="KAK8737798.1"/>
    <property type="molecule type" value="Genomic_DNA"/>
</dbReference>
<protein>
    <submittedName>
        <fullName evidence="4">Uncharacterized protein</fullName>
    </submittedName>
</protein>
<feature type="compositionally biased region" description="Polar residues" evidence="2">
    <location>
        <begin position="225"/>
        <end position="234"/>
    </location>
</feature>
<sequence length="796" mass="88417">MRLPLLVLVVVLAVVGVSGQEQGRRKEARARFRALADAARNGDTSAKQILQSRRRSRPRQRVQIESTPLPEEPQIESTEPAPTEQPLSPRVKLPIRRTKIRVARPVAPPEPTTFHPLSPVITPTLSPVRVTPEPEEIFVNKPATESPVFDHFPTEPPTEAPIFNNVIEQTQAPTRRRVRIKNQRLTPVLQRPQQVSTFEEPLQSLSGFEQHQKSISGFEEPKQSIAASNQPQQSISVFNQPQQSISAFKQPQRSRPAFKQLQQSTSNFEFEPHRAITTGLEVDSRSEPIISRATENRTVRPYVETISRYSYYDEEGNYIFGYEAADGSFKEEKRGLDCIVTGKYGYVDPEGVRREFSYTSGNRCDPNAVVDPDLGEAPALEPNDQFLQQTVEQPLTEEELSQLQFSRRRHPVSLQQRQPQQQRPQEPRPQRQRVRQQVQQSFVSDSRRRQPQSPTLSSVPQTIQQVLQQHQDSFAPVTPAPSSRFTTPASFRQFTAPSFQVPQTNIAQEQQAVHQVVEPTPRPQFVDQRPTQTDIQTPSPHFFASRPTPKPTAFDFDREFRNLFSHFGVTKQTNPPTHPTHRPTIPSTSTPTQPATSSPSVRSFPVSQAPSFPPTLPAANRPFSFDDRSTTLGGGGAHQLVFDAATGTFKTVPAQQTSHFSLSRPIQNNPFLTSATAAPVSRPVQNPFLTSATAAPVPKPVHSHFTAATAAPVPKSVHNHFTAATVAPVPKPVQNHFTAATVAPAHAAPGRPLPLFTGSAGFNPLPPVPTGGLVINKPGRSPATDEFDKFFNQFNL</sequence>
<comment type="caution">
    <text evidence="4">The sequence shown here is derived from an EMBL/GenBank/DDBJ whole genome shotgun (WGS) entry which is preliminary data.</text>
</comment>
<dbReference type="AlphaFoldDB" id="A0AAW0XEN5"/>
<feature type="region of interest" description="Disordered" evidence="2">
    <location>
        <begin position="407"/>
        <end position="462"/>
    </location>
</feature>
<feature type="chain" id="PRO_5043777166" evidence="3">
    <location>
        <begin position="20"/>
        <end position="796"/>
    </location>
</feature>
<dbReference type="Pfam" id="PF00379">
    <property type="entry name" value="Chitin_bind_4"/>
    <property type="match status" value="1"/>
</dbReference>
<dbReference type="InterPro" id="IPR000618">
    <property type="entry name" value="Insect_cuticle"/>
</dbReference>
<feature type="compositionally biased region" description="Polar residues" evidence="2">
    <location>
        <begin position="451"/>
        <end position="462"/>
    </location>
</feature>
<dbReference type="GO" id="GO:0042302">
    <property type="term" value="F:structural constituent of cuticle"/>
    <property type="evidence" value="ECO:0007669"/>
    <property type="project" value="UniProtKB-UniRule"/>
</dbReference>
<evidence type="ECO:0000313" key="4">
    <source>
        <dbReference type="EMBL" id="KAK8737798.1"/>
    </source>
</evidence>
<feature type="region of interest" description="Disordered" evidence="2">
    <location>
        <begin position="207"/>
        <end position="234"/>
    </location>
</feature>
<feature type="region of interest" description="Disordered" evidence="2">
    <location>
        <begin position="358"/>
        <end position="380"/>
    </location>
</feature>
<evidence type="ECO:0000256" key="2">
    <source>
        <dbReference type="SAM" id="MobiDB-lite"/>
    </source>
</evidence>
<accession>A0AAW0XEN5</accession>
<evidence type="ECO:0000313" key="5">
    <source>
        <dbReference type="Proteomes" id="UP001445076"/>
    </source>
</evidence>
<feature type="compositionally biased region" description="Polar residues" evidence="2">
    <location>
        <begin position="529"/>
        <end position="539"/>
    </location>
</feature>
<keyword evidence="1" id="KW-0193">Cuticle</keyword>
<gene>
    <name evidence="4" type="ORF">OTU49_004246</name>
</gene>
<feature type="signal peptide" evidence="3">
    <location>
        <begin position="1"/>
        <end position="19"/>
    </location>
</feature>
<feature type="compositionally biased region" description="Low complexity" evidence="2">
    <location>
        <begin position="412"/>
        <end position="424"/>
    </location>
</feature>
<organism evidence="4 5">
    <name type="scientific">Cherax quadricarinatus</name>
    <name type="common">Australian red claw crayfish</name>
    <dbReference type="NCBI Taxonomy" id="27406"/>
    <lineage>
        <taxon>Eukaryota</taxon>
        <taxon>Metazoa</taxon>
        <taxon>Ecdysozoa</taxon>
        <taxon>Arthropoda</taxon>
        <taxon>Crustacea</taxon>
        <taxon>Multicrustacea</taxon>
        <taxon>Malacostraca</taxon>
        <taxon>Eumalacostraca</taxon>
        <taxon>Eucarida</taxon>
        <taxon>Decapoda</taxon>
        <taxon>Pleocyemata</taxon>
        <taxon>Astacidea</taxon>
        <taxon>Parastacoidea</taxon>
        <taxon>Parastacidae</taxon>
        <taxon>Cherax</taxon>
    </lineage>
</organism>
<dbReference type="Proteomes" id="UP001445076">
    <property type="component" value="Unassembled WGS sequence"/>
</dbReference>
<reference evidence="4 5" key="1">
    <citation type="journal article" date="2024" name="BMC Genomics">
        <title>Genome assembly of redclaw crayfish (Cherax quadricarinatus) provides insights into its immune adaptation and hypoxia tolerance.</title>
        <authorList>
            <person name="Liu Z."/>
            <person name="Zheng J."/>
            <person name="Li H."/>
            <person name="Fang K."/>
            <person name="Wang S."/>
            <person name="He J."/>
            <person name="Zhou D."/>
            <person name="Weng S."/>
            <person name="Chi M."/>
            <person name="Gu Z."/>
            <person name="He J."/>
            <person name="Li F."/>
            <person name="Wang M."/>
        </authorList>
    </citation>
    <scope>NUCLEOTIDE SEQUENCE [LARGE SCALE GENOMIC DNA]</scope>
    <source>
        <strain evidence="4">ZL_2023a</strain>
    </source>
</reference>
<feature type="compositionally biased region" description="Low complexity" evidence="2">
    <location>
        <begin position="582"/>
        <end position="600"/>
    </location>
</feature>
<proteinExistence type="predicted"/>
<feature type="compositionally biased region" description="Low complexity" evidence="2">
    <location>
        <begin position="435"/>
        <end position="444"/>
    </location>
</feature>
<keyword evidence="3" id="KW-0732">Signal</keyword>
<feature type="region of interest" description="Disordered" evidence="2">
    <location>
        <begin position="39"/>
        <end position="89"/>
    </location>
</feature>
<evidence type="ECO:0000256" key="3">
    <source>
        <dbReference type="SAM" id="SignalP"/>
    </source>
</evidence>